<dbReference type="EMBL" id="KT372003">
    <property type="protein sequence ID" value="ALA06525.1"/>
    <property type="molecule type" value="Genomic_DNA"/>
</dbReference>
<keyword evidence="2" id="KW-1185">Reference proteome</keyword>
<evidence type="ECO:0000313" key="2">
    <source>
        <dbReference type="Proteomes" id="UP000223849"/>
    </source>
</evidence>
<gene>
    <name evidence="1" type="ORF">SEA_LUMOS_9</name>
</gene>
<dbReference type="InterPro" id="IPR008964">
    <property type="entry name" value="Invasin/intimin_cell_adhesion"/>
</dbReference>
<dbReference type="Proteomes" id="UP000223849">
    <property type="component" value="Segment"/>
</dbReference>
<dbReference type="SUPFAM" id="SSF49373">
    <property type="entry name" value="Invasin/intimin cell-adhesion fragments"/>
    <property type="match status" value="1"/>
</dbReference>
<evidence type="ECO:0000313" key="1">
    <source>
        <dbReference type="EMBL" id="ALA06525.1"/>
    </source>
</evidence>
<organism evidence="1 2">
    <name type="scientific">Mycobacterium phage Lumos</name>
    <dbReference type="NCBI Taxonomy" id="1701852"/>
    <lineage>
        <taxon>Viruses</taxon>
        <taxon>Duplodnaviria</taxon>
        <taxon>Heunggongvirae</taxon>
        <taxon>Uroviricota</taxon>
        <taxon>Caudoviricetes</taxon>
        <taxon>Vilmaviridae</taxon>
        <taxon>Lclasvirinae</taxon>
        <taxon>Lumosvirus</taxon>
        <taxon>Lumosvirus lumos</taxon>
    </lineage>
</organism>
<accession>A0A0K2CLQ6</accession>
<protein>
    <submittedName>
        <fullName evidence="1">Major capsid protein</fullName>
    </submittedName>
</protein>
<sequence length="386" mass="41277">MPTPAHIFVKPELVAEIGVKQLQREIVLPGLVWTNPLTNFGGSQGDTITVRVPAITTANRRDLRSEDRTVVASELVEHSFGVTLDKHIYHALKFTDEQRTLDIRDYSQQVLMPQVSAVAYELEDYIAELIEGAPYEETILIDPADTVPAFITADQRMGEAKVPTDGRTLVVGSAVAAALAKDKQFRHADWSGDQANSALREAHVGRLAGMNVIKSLAIAPDKAYLWHRTAFILAYRTPVVPEGAKAGASFSANGVALRWLADYDYSQLGDRTLLDVFAGRKVVSEVDGSFVRAVELQLTSESITVVGGNFALATTTGTRKLKVRDSNGTDVTDRCTFSSASTDKATVGASTGVVTGVAAGTSVITASYVPPQGGTAKTATVTVTVP</sequence>
<proteinExistence type="predicted"/>
<dbReference type="Gene3D" id="2.60.40.1080">
    <property type="match status" value="1"/>
</dbReference>
<reference evidence="1 2" key="1">
    <citation type="submission" date="2015-08" db="EMBL/GenBank/DDBJ databases">
        <authorList>
            <person name="Davis N."/>
            <person name="Domingos A."/>
            <person name="Holland C."/>
            <person name="Houk L.J."/>
            <person name="Hueter N."/>
            <person name="Molina L."/>
            <person name="Sontag M."/>
            <person name="Saintfleur O."/>
            <person name="Swinford C."/>
            <person name="Villalobos-Ayala K."/>
            <person name="Carroll M."/>
            <person name="Cottrell-Yongye A."/>
            <person name="D'Elia T."/>
            <person name="Delesalle V.A."/>
            <person name="Bradley K.W."/>
            <person name="Asai D.J."/>
            <person name="Bowman C.A."/>
            <person name="Russell D.A."/>
            <person name="Pope W.H."/>
            <person name="Jacobs-Sera D."/>
            <person name="Hendrix R.W."/>
            <person name="Hatfull G.F."/>
        </authorList>
    </citation>
    <scope>NUCLEOTIDE SEQUENCE [LARGE SCALE GENOMIC DNA]</scope>
</reference>
<name>A0A0K2CLQ6_9CAUD</name>